<dbReference type="RefSeq" id="WP_126190880.1">
    <property type="nucleotide sequence ID" value="NZ_PELR01000259.1"/>
</dbReference>
<comment type="similarity">
    <text evidence="7">Belongs to the phosphoglycerate kinase family.</text>
</comment>
<protein>
    <recommendedName>
        <fullName evidence="2 7">Phosphoglycerate kinase</fullName>
        <ecNumber evidence="2 7">2.7.2.3</ecNumber>
    </recommendedName>
</protein>
<proteinExistence type="inferred from homology"/>
<keyword evidence="3 7" id="KW-0808">Transferase</keyword>
<dbReference type="InterPro" id="IPR036043">
    <property type="entry name" value="Phosphoglycerate_kinase_sf"/>
</dbReference>
<keyword evidence="5 7" id="KW-0418">Kinase</keyword>
<evidence type="ECO:0000256" key="4">
    <source>
        <dbReference type="ARBA" id="ARBA00022741"/>
    </source>
</evidence>
<dbReference type="Gene3D" id="3.40.50.1260">
    <property type="entry name" value="Phosphoglycerate kinase, N-terminal domain"/>
    <property type="match status" value="1"/>
</dbReference>
<evidence type="ECO:0000256" key="5">
    <source>
        <dbReference type="ARBA" id="ARBA00022777"/>
    </source>
</evidence>
<dbReference type="GO" id="GO:0005524">
    <property type="term" value="F:ATP binding"/>
    <property type="evidence" value="ECO:0007669"/>
    <property type="project" value="UniProtKB-KW"/>
</dbReference>
<dbReference type="InterPro" id="IPR015824">
    <property type="entry name" value="Phosphoglycerate_kinase_N"/>
</dbReference>
<evidence type="ECO:0000256" key="3">
    <source>
        <dbReference type="ARBA" id="ARBA00022679"/>
    </source>
</evidence>
<dbReference type="GO" id="GO:0005829">
    <property type="term" value="C:cytosol"/>
    <property type="evidence" value="ECO:0007669"/>
    <property type="project" value="TreeGrafter"/>
</dbReference>
<feature type="non-terminal residue" evidence="8">
    <location>
        <position position="168"/>
    </location>
</feature>
<dbReference type="Pfam" id="PF00162">
    <property type="entry name" value="PGK"/>
    <property type="match status" value="1"/>
</dbReference>
<evidence type="ECO:0000256" key="6">
    <source>
        <dbReference type="ARBA" id="ARBA00022840"/>
    </source>
</evidence>
<keyword evidence="6" id="KW-0067">ATP-binding</keyword>
<accession>A0A430R4T7</accession>
<dbReference type="EMBL" id="PELR01000259">
    <property type="protein sequence ID" value="RTH02415.1"/>
    <property type="molecule type" value="Genomic_DNA"/>
</dbReference>
<dbReference type="Proteomes" id="UP000286910">
    <property type="component" value="Unassembled WGS sequence"/>
</dbReference>
<dbReference type="SUPFAM" id="SSF53748">
    <property type="entry name" value="Phosphoglycerate kinase"/>
    <property type="match status" value="1"/>
</dbReference>
<gene>
    <name evidence="8" type="primary">pgk</name>
    <name evidence="8" type="ORF">CSW45_08095</name>
</gene>
<evidence type="ECO:0000313" key="8">
    <source>
        <dbReference type="EMBL" id="RTH02415.1"/>
    </source>
</evidence>
<sequence>MLQLNDLGPRGKCVLVRVDYDVPIKDGVVQYDTRIQERRDSLRHLLEVGDSLVLHSRLGRARGVDPKYSLVPVAEALSRYLSGVRFVPHSPGSDQAHQAVEALAPGEVALLAHVRSQPGVEKNDPDLAARYAGPREAFVQDAFGSTNVAHARVAGVARHPPYFAGPLT</sequence>
<dbReference type="GO" id="GO:0006096">
    <property type="term" value="P:glycolytic process"/>
    <property type="evidence" value="ECO:0007669"/>
    <property type="project" value="UniProtKB-UniPathway"/>
</dbReference>
<reference evidence="8 9" key="1">
    <citation type="journal article" date="2019" name="Extremophiles">
        <title>Biogeography of thermophiles and predominance of Thermus scotoductus in domestic water heaters.</title>
        <authorList>
            <person name="Wilpiszeski R.L."/>
            <person name="Zhang Z."/>
            <person name="House C.H."/>
        </authorList>
    </citation>
    <scope>NUCLEOTIDE SEQUENCE [LARGE SCALE GENOMIC DNA]</scope>
    <source>
        <strain evidence="8 9">32_S32</strain>
    </source>
</reference>
<dbReference type="GO" id="GO:0004618">
    <property type="term" value="F:phosphoglycerate kinase activity"/>
    <property type="evidence" value="ECO:0007669"/>
    <property type="project" value="UniProtKB-EC"/>
</dbReference>
<dbReference type="PANTHER" id="PTHR11406:SF23">
    <property type="entry name" value="PHOSPHOGLYCERATE KINASE 1, CHLOROPLASTIC-RELATED"/>
    <property type="match status" value="1"/>
</dbReference>
<comment type="catalytic activity">
    <reaction evidence="1 7">
        <text>(2R)-3-phosphoglycerate + ATP = (2R)-3-phospho-glyceroyl phosphate + ADP</text>
        <dbReference type="Rhea" id="RHEA:14801"/>
        <dbReference type="ChEBI" id="CHEBI:30616"/>
        <dbReference type="ChEBI" id="CHEBI:57604"/>
        <dbReference type="ChEBI" id="CHEBI:58272"/>
        <dbReference type="ChEBI" id="CHEBI:456216"/>
        <dbReference type="EC" id="2.7.2.3"/>
    </reaction>
</comment>
<evidence type="ECO:0000256" key="1">
    <source>
        <dbReference type="ARBA" id="ARBA00000642"/>
    </source>
</evidence>
<evidence type="ECO:0000256" key="2">
    <source>
        <dbReference type="ARBA" id="ARBA00013061"/>
    </source>
</evidence>
<organism evidence="8 9">
    <name type="scientific">Thermus scotoductus</name>
    <dbReference type="NCBI Taxonomy" id="37636"/>
    <lineage>
        <taxon>Bacteria</taxon>
        <taxon>Thermotogati</taxon>
        <taxon>Deinococcota</taxon>
        <taxon>Deinococci</taxon>
        <taxon>Thermales</taxon>
        <taxon>Thermaceae</taxon>
        <taxon>Thermus</taxon>
    </lineage>
</organism>
<dbReference type="EC" id="2.7.2.3" evidence="2 7"/>
<dbReference type="InterPro" id="IPR001576">
    <property type="entry name" value="Phosphoglycerate_kinase"/>
</dbReference>
<keyword evidence="4" id="KW-0547">Nucleotide-binding</keyword>
<dbReference type="AlphaFoldDB" id="A0A430R4T7"/>
<dbReference type="PRINTS" id="PR00477">
    <property type="entry name" value="PHGLYCKINASE"/>
</dbReference>
<name>A0A430R4T7_THESC</name>
<dbReference type="PANTHER" id="PTHR11406">
    <property type="entry name" value="PHOSPHOGLYCERATE KINASE"/>
    <property type="match status" value="1"/>
</dbReference>
<evidence type="ECO:0000256" key="7">
    <source>
        <dbReference type="RuleBase" id="RU000532"/>
    </source>
</evidence>
<dbReference type="GO" id="GO:0043531">
    <property type="term" value="F:ADP binding"/>
    <property type="evidence" value="ECO:0007669"/>
    <property type="project" value="TreeGrafter"/>
</dbReference>
<evidence type="ECO:0000313" key="9">
    <source>
        <dbReference type="Proteomes" id="UP000286910"/>
    </source>
</evidence>
<dbReference type="UniPathway" id="UPA00109">
    <property type="reaction ID" value="UER00185"/>
</dbReference>
<dbReference type="GO" id="GO:0006094">
    <property type="term" value="P:gluconeogenesis"/>
    <property type="evidence" value="ECO:0007669"/>
    <property type="project" value="TreeGrafter"/>
</dbReference>
<comment type="caution">
    <text evidence="8">The sequence shown here is derived from an EMBL/GenBank/DDBJ whole genome shotgun (WGS) entry which is preliminary data.</text>
</comment>